<sequence length="75" mass="8648">MEVTQTEWRSEESVVIMKARSKNLLFFSDRLQILCYLSPVLAIAGLRCELCNCTWIFTGQIYSCIHTNKSLPIFS</sequence>
<name>A0ABV0V9X0_9TELE</name>
<comment type="caution">
    <text evidence="1">The sequence shown here is derived from an EMBL/GenBank/DDBJ whole genome shotgun (WGS) entry which is preliminary data.</text>
</comment>
<proteinExistence type="predicted"/>
<organism evidence="1 2">
    <name type="scientific">Ilyodon furcidens</name>
    <name type="common">goldbreast splitfin</name>
    <dbReference type="NCBI Taxonomy" id="33524"/>
    <lineage>
        <taxon>Eukaryota</taxon>
        <taxon>Metazoa</taxon>
        <taxon>Chordata</taxon>
        <taxon>Craniata</taxon>
        <taxon>Vertebrata</taxon>
        <taxon>Euteleostomi</taxon>
        <taxon>Actinopterygii</taxon>
        <taxon>Neopterygii</taxon>
        <taxon>Teleostei</taxon>
        <taxon>Neoteleostei</taxon>
        <taxon>Acanthomorphata</taxon>
        <taxon>Ovalentaria</taxon>
        <taxon>Atherinomorphae</taxon>
        <taxon>Cyprinodontiformes</taxon>
        <taxon>Goodeidae</taxon>
        <taxon>Ilyodon</taxon>
    </lineage>
</organism>
<protein>
    <submittedName>
        <fullName evidence="1">Uncharacterized protein</fullName>
    </submittedName>
</protein>
<gene>
    <name evidence="1" type="ORF">ILYODFUR_000443</name>
</gene>
<evidence type="ECO:0000313" key="1">
    <source>
        <dbReference type="EMBL" id="MEQ2254118.1"/>
    </source>
</evidence>
<accession>A0ABV0V9X0</accession>
<keyword evidence="2" id="KW-1185">Reference proteome</keyword>
<dbReference type="EMBL" id="JAHRIQ010104286">
    <property type="protein sequence ID" value="MEQ2254118.1"/>
    <property type="molecule type" value="Genomic_DNA"/>
</dbReference>
<evidence type="ECO:0000313" key="2">
    <source>
        <dbReference type="Proteomes" id="UP001482620"/>
    </source>
</evidence>
<reference evidence="1 2" key="1">
    <citation type="submission" date="2021-06" db="EMBL/GenBank/DDBJ databases">
        <authorList>
            <person name="Palmer J.M."/>
        </authorList>
    </citation>
    <scope>NUCLEOTIDE SEQUENCE [LARGE SCALE GENOMIC DNA]</scope>
    <source>
        <strain evidence="2">if_2019</strain>
        <tissue evidence="1">Muscle</tissue>
    </source>
</reference>
<dbReference type="Proteomes" id="UP001482620">
    <property type="component" value="Unassembled WGS sequence"/>
</dbReference>